<evidence type="ECO:0000313" key="2">
    <source>
        <dbReference type="Proteomes" id="UP000315217"/>
    </source>
</evidence>
<proteinExistence type="predicted"/>
<dbReference type="EMBL" id="VBAI01000299">
    <property type="protein sequence ID" value="TMJ06995.1"/>
    <property type="molecule type" value="Genomic_DNA"/>
</dbReference>
<name>A0A537LG77_9BACT</name>
<organism evidence="1 2">
    <name type="scientific">Candidatus Segetimicrobium genomatis</name>
    <dbReference type="NCBI Taxonomy" id="2569760"/>
    <lineage>
        <taxon>Bacteria</taxon>
        <taxon>Bacillati</taxon>
        <taxon>Candidatus Sysuimicrobiota</taxon>
        <taxon>Candidatus Sysuimicrobiia</taxon>
        <taxon>Candidatus Sysuimicrobiales</taxon>
        <taxon>Candidatus Segetimicrobiaceae</taxon>
        <taxon>Candidatus Segetimicrobium</taxon>
    </lineage>
</organism>
<gene>
    <name evidence="1" type="ORF">E6G98_14025</name>
</gene>
<dbReference type="AlphaFoldDB" id="A0A537LG77"/>
<protein>
    <submittedName>
        <fullName evidence="1">Uncharacterized protein</fullName>
    </submittedName>
</protein>
<reference evidence="1 2" key="1">
    <citation type="journal article" date="2019" name="Nat. Microbiol.">
        <title>Mediterranean grassland soil C-N compound turnover is dependent on rainfall and depth, and is mediated by genomically divergent microorganisms.</title>
        <authorList>
            <person name="Diamond S."/>
            <person name="Andeer P.F."/>
            <person name="Li Z."/>
            <person name="Crits-Christoph A."/>
            <person name="Burstein D."/>
            <person name="Anantharaman K."/>
            <person name="Lane K.R."/>
            <person name="Thomas B.C."/>
            <person name="Pan C."/>
            <person name="Northen T.R."/>
            <person name="Banfield J.F."/>
        </authorList>
    </citation>
    <scope>NUCLEOTIDE SEQUENCE [LARGE SCALE GENOMIC DNA]</scope>
    <source>
        <strain evidence="1">NP_1</strain>
    </source>
</reference>
<comment type="caution">
    <text evidence="1">The sequence shown here is derived from an EMBL/GenBank/DDBJ whole genome shotgun (WGS) entry which is preliminary data.</text>
</comment>
<sequence>MELLIIPSEERVEGVKKMKAWVVLAIMSLLTAGLTTPALAAKPANPNCWGVVTSQRATTVGDIGEHASSQDVPRLGLGNVARLFVELGLLIEGHVSDLGTFLAEIDGIAATECP</sequence>
<dbReference type="Proteomes" id="UP000315217">
    <property type="component" value="Unassembled WGS sequence"/>
</dbReference>
<accession>A0A537LG77</accession>
<evidence type="ECO:0000313" key="1">
    <source>
        <dbReference type="EMBL" id="TMJ06995.1"/>
    </source>
</evidence>